<dbReference type="SUPFAM" id="SSF53067">
    <property type="entry name" value="Actin-like ATPase domain"/>
    <property type="match status" value="2"/>
</dbReference>
<reference evidence="2 3" key="1">
    <citation type="submission" date="2021-04" db="EMBL/GenBank/DDBJ databases">
        <authorList>
            <person name="Bliznina A."/>
        </authorList>
    </citation>
    <scope>NUCLEOTIDE SEQUENCE [LARGE SCALE GENOMIC DNA]</scope>
</reference>
<name>A0ABN7S946_OIKDI</name>
<dbReference type="Proteomes" id="UP001158576">
    <property type="component" value="Chromosome XSR"/>
</dbReference>
<evidence type="ECO:0000313" key="3">
    <source>
        <dbReference type="Proteomes" id="UP001158576"/>
    </source>
</evidence>
<dbReference type="InterPro" id="IPR043129">
    <property type="entry name" value="ATPase_NBD"/>
</dbReference>
<dbReference type="CDD" id="cd10207">
    <property type="entry name" value="ASKHA_NBD_Arp10"/>
    <property type="match status" value="1"/>
</dbReference>
<evidence type="ECO:0000256" key="1">
    <source>
        <dbReference type="RuleBase" id="RU000487"/>
    </source>
</evidence>
<dbReference type="EMBL" id="OU015569">
    <property type="protein sequence ID" value="CAG5095512.1"/>
    <property type="molecule type" value="Genomic_DNA"/>
</dbReference>
<dbReference type="SMART" id="SM00268">
    <property type="entry name" value="ACTIN"/>
    <property type="match status" value="1"/>
</dbReference>
<dbReference type="InterPro" id="IPR004000">
    <property type="entry name" value="Actin"/>
</dbReference>
<accession>A0ABN7S946</accession>
<keyword evidence="3" id="KW-1185">Reference proteome</keyword>
<sequence>MAGLGITSEKAAVVVEFGSRYTRIGFSGETGPRAICRTPDDFSTASVDEIGEFLLWLYNQQLQISPRERRLLVVEDINQRKDFRENIVEAALTRIALPGLVFVPRPVAAITATGINSSTAIVAQLGWSGLNITSVIHGVPEIWNQQESTIGGKHLVNEFRKTVDPGNSVSTDFLEDVISRLGFFRSRAHLVNPPETLEKQDEKTIPIDVDSEKVLNVKRSTVRDTVELLLDRRAEDETITTKILDLLLESPIDNRRALAAHIILSGGLAKLKGIGRRLLEEIREQLKEEKYKKLKDLRFSIVKMPAQSNCICWLGGALYASGESTWRMQMDLANCALNKDEIKEESSSSKIDTTRIPDWYAGAADLPEPKQKISSLSTVTPSFTTMNSPIRRMLQISNIPK</sequence>
<comment type="similarity">
    <text evidence="1">Belongs to the actin family.</text>
</comment>
<evidence type="ECO:0000313" key="2">
    <source>
        <dbReference type="EMBL" id="CAG5095512.1"/>
    </source>
</evidence>
<proteinExistence type="inferred from homology"/>
<dbReference type="Gene3D" id="3.30.420.40">
    <property type="match status" value="2"/>
</dbReference>
<gene>
    <name evidence="2" type="ORF">OKIOD_LOCUS5777</name>
</gene>
<protein>
    <submittedName>
        <fullName evidence="2">Oidioi.mRNA.OKI2018_I69.XSR.g14219.t1.cds</fullName>
    </submittedName>
</protein>
<dbReference type="Pfam" id="PF00022">
    <property type="entry name" value="Actin"/>
    <property type="match status" value="2"/>
</dbReference>
<dbReference type="PANTHER" id="PTHR11937">
    <property type="entry name" value="ACTIN"/>
    <property type="match status" value="1"/>
</dbReference>
<organism evidence="2 3">
    <name type="scientific">Oikopleura dioica</name>
    <name type="common">Tunicate</name>
    <dbReference type="NCBI Taxonomy" id="34765"/>
    <lineage>
        <taxon>Eukaryota</taxon>
        <taxon>Metazoa</taxon>
        <taxon>Chordata</taxon>
        <taxon>Tunicata</taxon>
        <taxon>Appendicularia</taxon>
        <taxon>Copelata</taxon>
        <taxon>Oikopleuridae</taxon>
        <taxon>Oikopleura</taxon>
    </lineage>
</organism>